<dbReference type="Pfam" id="PF07593">
    <property type="entry name" value="UnbV_ASPIC"/>
    <property type="match status" value="1"/>
</dbReference>
<proteinExistence type="predicted"/>
<sequence length="1095" mass="121449">MIKLKSGDLIEGLMKRFCLLILGLSSIFWSCETEKEKKAFDLLTPEESSVDFENRLISTDTLNIIEYLYFYNGGGVASGDFNQDGLIDIFFTGNQVSNELYLNQGNLQFEKATESAGLESTGTWSTGVATGDVNGDGLLDIYVCQVSGFKELEGQNRLYINQGDGTFIELAEYYGVDFKGLSTHAVFFDYDKDGDLDLYLLNHSVKSPEVFTNSKNRIKPDPLGDKLYRNKAAQGERGFEEVTQEAGIYSSILGFGLGVSINDFNEDGWLDIYVANDFTENDYLYLNQQDGTFIESLEKSLSNTSRYSMGNDSGDLNGDGLPEIFTTDMLAQDPEIWMKSVGEDKQEVYAIKKTFGYADQYVRNNLQLNRGEGNFSEVAYFSGVGATDWSWSPLLVDLDNDGNKDIHITNGIVKRPNDLDFIQYSQEAPGNLTMTELRRRQVEMLPTMKLSNFTYRNLGDLRFEDVSEEWGLNQESYSNGSSYADLDNDGDLDLIINNMDQPAFIYENLTEGNGNSFLQIKLESNSLNPLGIGSKVSLYSSGKIWSQRLITSRGFQSSVAPELIFGLGQNKKIDSIRVDWSDSYPEIFLTDSLNTTLSLKKGNGKRLVFAQKNETVEIKTLDWKHTENEDFDEWDREYLLPRSFAMLGPAVAAGDVDKDGDLDIYLGGAKDQAGVLMIQKENGFESLVNPIFEQLAKAEDVVAEFSDFNGDGLLDLYVGSAGNELESGNLFLFDRVYFGDGQGDFRFSPNALPPRGENTSALAIHDFDQDGDDDIFVGVSVISGDYGARPSSYLLVNDGNGRFKEATSEFFPESNSLGMINAAIWEDLDQDGQKELILSGDWQKLRVFKVGDSGKLQEIFPTGLEYSAGWIQEITSGDFNQDGLIDLAIGNLGLNSKLKASVEKPVWLYHYDFDSNGQNDPIIFRYLGERLVPLVSRDDLIAQIPGIKGKHSSYAEYSKVSSPEELLASEALQKANKYPVHNFQSGVYLQNESGGFEFKPFPSEAQLSPINSIEWIEEKGQLILGGNMSGFRVDLGDAKANALSILSWKNGNCTALPNPEGVSTSLEIKSVKSIPGLGFILAATHNGPVYLLPNK</sequence>
<protein>
    <submittedName>
        <fullName evidence="3">VCBS repeat-containing protein</fullName>
    </submittedName>
</protein>
<reference evidence="3" key="1">
    <citation type="submission" date="2023-06" db="EMBL/GenBank/DDBJ databases">
        <title>Robiginitalea aurantiacus sp. nov. and Algoriphagus sediminis sp. nov., isolated from coastal sediment.</title>
        <authorList>
            <person name="Zhou Z.Y."/>
            <person name="An J."/>
            <person name="Jia Y.W."/>
            <person name="Du Z.J."/>
        </authorList>
    </citation>
    <scope>NUCLEOTIDE SEQUENCE</scope>
    <source>
        <strain evidence="3">C2-7</strain>
    </source>
</reference>
<dbReference type="SUPFAM" id="SSF69318">
    <property type="entry name" value="Integrin alpha N-terminal domain"/>
    <property type="match status" value="2"/>
</dbReference>
<organism evidence="3 4">
    <name type="scientific">Algoriphagus sediminis</name>
    <dbReference type="NCBI Taxonomy" id="3057113"/>
    <lineage>
        <taxon>Bacteria</taxon>
        <taxon>Pseudomonadati</taxon>
        <taxon>Bacteroidota</taxon>
        <taxon>Cytophagia</taxon>
        <taxon>Cytophagales</taxon>
        <taxon>Cyclobacteriaceae</taxon>
        <taxon>Algoriphagus</taxon>
    </lineage>
</organism>
<comment type="caution">
    <text evidence="3">The sequence shown here is derived from an EMBL/GenBank/DDBJ whole genome shotgun (WGS) entry which is preliminary data.</text>
</comment>
<evidence type="ECO:0000259" key="2">
    <source>
        <dbReference type="Pfam" id="PF07593"/>
    </source>
</evidence>
<evidence type="ECO:0000256" key="1">
    <source>
        <dbReference type="ARBA" id="ARBA00022729"/>
    </source>
</evidence>
<dbReference type="RefSeq" id="WP_290001692.1">
    <property type="nucleotide sequence ID" value="NZ_JAUEPH010000006.1"/>
</dbReference>
<dbReference type="InterPro" id="IPR013517">
    <property type="entry name" value="FG-GAP"/>
</dbReference>
<dbReference type="Gene3D" id="2.130.10.130">
    <property type="entry name" value="Integrin alpha, N-terminal"/>
    <property type="match status" value="3"/>
</dbReference>
<evidence type="ECO:0000313" key="4">
    <source>
        <dbReference type="Proteomes" id="UP001171916"/>
    </source>
</evidence>
<dbReference type="PANTHER" id="PTHR16026:SF0">
    <property type="entry name" value="CARTILAGE ACIDIC PROTEIN 1"/>
    <property type="match status" value="1"/>
</dbReference>
<dbReference type="EMBL" id="JAUEPH010000006">
    <property type="protein sequence ID" value="MDN3205374.1"/>
    <property type="molecule type" value="Genomic_DNA"/>
</dbReference>
<dbReference type="InterPro" id="IPR027039">
    <property type="entry name" value="Crtac1"/>
</dbReference>
<gene>
    <name evidence="3" type="ORF">QVH07_14515</name>
</gene>
<dbReference type="InterPro" id="IPR028994">
    <property type="entry name" value="Integrin_alpha_N"/>
</dbReference>
<name>A0ABT7YFR1_9BACT</name>
<evidence type="ECO:0000313" key="3">
    <source>
        <dbReference type="EMBL" id="MDN3205374.1"/>
    </source>
</evidence>
<dbReference type="InterPro" id="IPR011519">
    <property type="entry name" value="UnbV_ASPIC"/>
</dbReference>
<dbReference type="Pfam" id="PF13517">
    <property type="entry name" value="FG-GAP_3"/>
    <property type="match status" value="5"/>
</dbReference>
<dbReference type="PANTHER" id="PTHR16026">
    <property type="entry name" value="CARTILAGE ACIDIC PROTEIN 1"/>
    <property type="match status" value="1"/>
</dbReference>
<feature type="domain" description="ASPIC/UnbV" evidence="2">
    <location>
        <begin position="531"/>
        <end position="583"/>
    </location>
</feature>
<keyword evidence="4" id="KW-1185">Reference proteome</keyword>
<keyword evidence="1" id="KW-0732">Signal</keyword>
<accession>A0ABT7YFR1</accession>
<dbReference type="Proteomes" id="UP001171916">
    <property type="component" value="Unassembled WGS sequence"/>
</dbReference>